<name>A0A316EY87_9BURK</name>
<dbReference type="PANTHER" id="PTHR30329:SF21">
    <property type="entry name" value="LIPOPROTEIN YIAD-RELATED"/>
    <property type="match status" value="1"/>
</dbReference>
<proteinExistence type="predicted"/>
<dbReference type="RefSeq" id="WP_109581378.1">
    <property type="nucleotide sequence ID" value="NZ_QGGT01000001.1"/>
</dbReference>
<dbReference type="EMBL" id="QGGT01000001">
    <property type="protein sequence ID" value="PWK37687.1"/>
    <property type="molecule type" value="Genomic_DNA"/>
</dbReference>
<gene>
    <name evidence="4" type="ORF">C7419_1011570</name>
</gene>
<keyword evidence="2" id="KW-1133">Transmembrane helix</keyword>
<dbReference type="Pfam" id="PF00691">
    <property type="entry name" value="OmpA"/>
    <property type="match status" value="1"/>
</dbReference>
<dbReference type="Proteomes" id="UP000245754">
    <property type="component" value="Unassembled WGS sequence"/>
</dbReference>
<keyword evidence="2" id="KW-0812">Transmembrane</keyword>
<feature type="transmembrane region" description="Helical" evidence="2">
    <location>
        <begin position="12"/>
        <end position="31"/>
    </location>
</feature>
<accession>A0A316EY87</accession>
<feature type="domain" description="OmpA-like" evidence="3">
    <location>
        <begin position="79"/>
        <end position="212"/>
    </location>
</feature>
<evidence type="ECO:0000313" key="4">
    <source>
        <dbReference type="EMBL" id="PWK37687.1"/>
    </source>
</evidence>
<evidence type="ECO:0000256" key="1">
    <source>
        <dbReference type="PROSITE-ProRule" id="PRU00473"/>
    </source>
</evidence>
<evidence type="ECO:0000256" key="2">
    <source>
        <dbReference type="SAM" id="Phobius"/>
    </source>
</evidence>
<dbReference type="GO" id="GO:0016020">
    <property type="term" value="C:membrane"/>
    <property type="evidence" value="ECO:0007669"/>
    <property type="project" value="UniProtKB-UniRule"/>
</dbReference>
<dbReference type="InterPro" id="IPR050330">
    <property type="entry name" value="Bact_OuterMem_StrucFunc"/>
</dbReference>
<organism evidence="4 5">
    <name type="scientific">Cupriavidus plantarum</name>
    <dbReference type="NCBI Taxonomy" id="942865"/>
    <lineage>
        <taxon>Bacteria</taxon>
        <taxon>Pseudomonadati</taxon>
        <taxon>Pseudomonadota</taxon>
        <taxon>Betaproteobacteria</taxon>
        <taxon>Burkholderiales</taxon>
        <taxon>Burkholderiaceae</taxon>
        <taxon>Cupriavidus</taxon>
    </lineage>
</organism>
<evidence type="ECO:0000313" key="5">
    <source>
        <dbReference type="Proteomes" id="UP000245754"/>
    </source>
</evidence>
<dbReference type="AlphaFoldDB" id="A0A316EY87"/>
<reference evidence="4 5" key="1">
    <citation type="submission" date="2018-05" db="EMBL/GenBank/DDBJ databases">
        <title>Genomic Encyclopedia of Type Strains, Phase IV (KMG-V): Genome sequencing to study the core and pangenomes of soil and plant-associated prokaryotes.</title>
        <authorList>
            <person name="Whitman W."/>
        </authorList>
    </citation>
    <scope>NUCLEOTIDE SEQUENCE [LARGE SCALE GENOMIC DNA]</scope>
    <source>
        <strain evidence="4 5">SLV-132</strain>
    </source>
</reference>
<evidence type="ECO:0000259" key="3">
    <source>
        <dbReference type="PROSITE" id="PS51123"/>
    </source>
</evidence>
<keyword evidence="1 2" id="KW-0472">Membrane</keyword>
<keyword evidence="5" id="KW-1185">Reference proteome</keyword>
<dbReference type="InterPro" id="IPR036737">
    <property type="entry name" value="OmpA-like_sf"/>
</dbReference>
<sequence>MKEKPNEWVAIADLMAGVMAVVMLLLVLSVVQRQYTEIRHKAELEQGTAAYRKHITEMLQDMKQTFSRQGADGLVSIDLDAGKITLRDSVFSRGSACITPEAKAAFAQVEARVSDYLARIPDGQIYVEGHTDSLQVARPVTDLAHFCTVYDDNYTLSAARAREARRLLTGKLDERVAKRVVVAGFGDSHPLTNVAPEDARNRRVEVRFVVQQNG</sequence>
<dbReference type="PANTHER" id="PTHR30329">
    <property type="entry name" value="STATOR ELEMENT OF FLAGELLAR MOTOR COMPLEX"/>
    <property type="match status" value="1"/>
</dbReference>
<comment type="caution">
    <text evidence="4">The sequence shown here is derived from an EMBL/GenBank/DDBJ whole genome shotgun (WGS) entry which is preliminary data.</text>
</comment>
<dbReference type="InterPro" id="IPR006665">
    <property type="entry name" value="OmpA-like"/>
</dbReference>
<dbReference type="PROSITE" id="PS51123">
    <property type="entry name" value="OMPA_2"/>
    <property type="match status" value="1"/>
</dbReference>
<dbReference type="SUPFAM" id="SSF103088">
    <property type="entry name" value="OmpA-like"/>
    <property type="match status" value="1"/>
</dbReference>
<dbReference type="Gene3D" id="3.30.1330.60">
    <property type="entry name" value="OmpA-like domain"/>
    <property type="match status" value="1"/>
</dbReference>
<protein>
    <submittedName>
        <fullName evidence="4">Chemotaxis protein MotB</fullName>
    </submittedName>
</protein>